<keyword evidence="3" id="KW-0597">Phosphoprotein</keyword>
<dbReference type="Gene3D" id="6.10.340.10">
    <property type="match status" value="1"/>
</dbReference>
<dbReference type="SMART" id="SM00304">
    <property type="entry name" value="HAMP"/>
    <property type="match status" value="1"/>
</dbReference>
<feature type="domain" description="HAMP" evidence="8">
    <location>
        <begin position="325"/>
        <end position="377"/>
    </location>
</feature>
<protein>
    <submittedName>
        <fullName evidence="9">Sensor histidine kinase</fullName>
    </submittedName>
</protein>
<keyword evidence="10" id="KW-1185">Reference proteome</keyword>
<dbReference type="Proteomes" id="UP001139347">
    <property type="component" value="Unassembled WGS sequence"/>
</dbReference>
<dbReference type="RefSeq" id="WP_244727183.1">
    <property type="nucleotide sequence ID" value="NZ_JALIRP010000007.1"/>
</dbReference>
<dbReference type="PANTHER" id="PTHR34220:SF7">
    <property type="entry name" value="SENSOR HISTIDINE KINASE YPDA"/>
    <property type="match status" value="1"/>
</dbReference>
<keyword evidence="5 9" id="KW-0418">Kinase</keyword>
<dbReference type="PROSITE" id="PS50885">
    <property type="entry name" value="HAMP"/>
    <property type="match status" value="1"/>
</dbReference>
<organism evidence="9 10">
    <name type="scientific">Paenibacillus mangrovi</name>
    <dbReference type="NCBI Taxonomy" id="2931978"/>
    <lineage>
        <taxon>Bacteria</taxon>
        <taxon>Bacillati</taxon>
        <taxon>Bacillota</taxon>
        <taxon>Bacilli</taxon>
        <taxon>Bacillales</taxon>
        <taxon>Paenibacillaceae</taxon>
        <taxon>Paenibacillus</taxon>
    </lineage>
</organism>
<proteinExistence type="predicted"/>
<keyword evidence="6 7" id="KW-0472">Membrane</keyword>
<dbReference type="Pfam" id="PF06580">
    <property type="entry name" value="His_kinase"/>
    <property type="match status" value="1"/>
</dbReference>
<dbReference type="SUPFAM" id="SSF55874">
    <property type="entry name" value="ATPase domain of HSP90 chaperone/DNA topoisomerase II/histidine kinase"/>
    <property type="match status" value="1"/>
</dbReference>
<dbReference type="InterPro" id="IPR003594">
    <property type="entry name" value="HATPase_dom"/>
</dbReference>
<evidence type="ECO:0000256" key="7">
    <source>
        <dbReference type="SAM" id="Phobius"/>
    </source>
</evidence>
<keyword evidence="7" id="KW-0812">Transmembrane</keyword>
<dbReference type="SUPFAM" id="SSF158472">
    <property type="entry name" value="HAMP domain-like"/>
    <property type="match status" value="1"/>
</dbReference>
<name>A0A9X2B7D6_9BACL</name>
<evidence type="ECO:0000313" key="10">
    <source>
        <dbReference type="Proteomes" id="UP001139347"/>
    </source>
</evidence>
<feature type="transmembrane region" description="Helical" evidence="7">
    <location>
        <begin position="12"/>
        <end position="37"/>
    </location>
</feature>
<dbReference type="InterPro" id="IPR003660">
    <property type="entry name" value="HAMP_dom"/>
</dbReference>
<evidence type="ECO:0000313" key="9">
    <source>
        <dbReference type="EMBL" id="MCJ8013578.1"/>
    </source>
</evidence>
<keyword evidence="4" id="KW-0808">Transferase</keyword>
<evidence type="ECO:0000259" key="8">
    <source>
        <dbReference type="PROSITE" id="PS50885"/>
    </source>
</evidence>
<dbReference type="InterPro" id="IPR036890">
    <property type="entry name" value="HATPase_C_sf"/>
</dbReference>
<sequence>MRIIYDKLKWHSLFLKIFVVMVVSIAGVTMLTSWLTINMTTDVFMKTFGITNSKVVNQIKTNFETFNYSVVTTAGELQQSGSIKSFLTGPEVDSVTTARMYYDISQQVKMFGSVLDSYSVGIKILGVNGRSYSTNSNIAPPMSDQELKKHEITMIAQAEPKRLIYQYYNSSLNPDYQGKPLIIATKALMERSTGVVYGTMYVTMFERDFKQLYNNMTSEGNDIALLDASGVIVSSNREDWIGQTDVSLMGIAQKIVSEQIDSLNVNVMGQDSIVLSEYMPDFGYYLVNVIDKKAAMGQILDHKAVTLITAAIVVIALIIVFLITRKITKSLTMLVRQMSKVTRNNFDNYVKIKGSYEIRELGDAYNYMLDEIHDYVDKLVETQKEQRNAELAALQRQINPHFLYNTLASIKILVQQGSKEKAAETINALIVLLQNAIGNINETNSIEEEMVILKSYVYINQVRYGERIRVYYFISPDCLEYQVPKLVIQPFIENAFFHAFNKKGEGTIQVMVHKEADSLVCEVNDNGDGMEIAADHQGLPYMRGKRQLFSGIGVKNVHSRIGLLYGDEYGVTISSQLGEGTKVNIRLPLIMKDSH</sequence>
<gene>
    <name evidence="9" type="ORF">MUG84_17790</name>
</gene>
<dbReference type="AlphaFoldDB" id="A0A9X2B7D6"/>
<keyword evidence="7" id="KW-1133">Transmembrane helix</keyword>
<dbReference type="EMBL" id="JALIRP010000007">
    <property type="protein sequence ID" value="MCJ8013578.1"/>
    <property type="molecule type" value="Genomic_DNA"/>
</dbReference>
<evidence type="ECO:0000256" key="5">
    <source>
        <dbReference type="ARBA" id="ARBA00022777"/>
    </source>
</evidence>
<dbReference type="GO" id="GO:0005886">
    <property type="term" value="C:plasma membrane"/>
    <property type="evidence" value="ECO:0007669"/>
    <property type="project" value="UniProtKB-SubCell"/>
</dbReference>
<evidence type="ECO:0000256" key="1">
    <source>
        <dbReference type="ARBA" id="ARBA00004651"/>
    </source>
</evidence>
<dbReference type="PANTHER" id="PTHR34220">
    <property type="entry name" value="SENSOR HISTIDINE KINASE YPDA"/>
    <property type="match status" value="1"/>
</dbReference>
<dbReference type="Pfam" id="PF00672">
    <property type="entry name" value="HAMP"/>
    <property type="match status" value="1"/>
</dbReference>
<dbReference type="CDD" id="cd06225">
    <property type="entry name" value="HAMP"/>
    <property type="match status" value="1"/>
</dbReference>
<feature type="transmembrane region" description="Helical" evidence="7">
    <location>
        <begin position="304"/>
        <end position="323"/>
    </location>
</feature>
<reference evidence="9" key="1">
    <citation type="submission" date="2022-04" db="EMBL/GenBank/DDBJ databases">
        <title>Paenibacillus mangrovi sp. nov., a novel endophytic bacterium isolated from bark of Kandelia candel.</title>
        <authorList>
            <person name="Tuo L."/>
        </authorList>
    </citation>
    <scope>NUCLEOTIDE SEQUENCE</scope>
    <source>
        <strain evidence="9">KQZ6P-2</strain>
    </source>
</reference>
<dbReference type="GO" id="GO:0000155">
    <property type="term" value="F:phosphorelay sensor kinase activity"/>
    <property type="evidence" value="ECO:0007669"/>
    <property type="project" value="InterPro"/>
</dbReference>
<evidence type="ECO:0000256" key="2">
    <source>
        <dbReference type="ARBA" id="ARBA00022475"/>
    </source>
</evidence>
<dbReference type="InterPro" id="IPR010559">
    <property type="entry name" value="Sig_transdc_His_kin_internal"/>
</dbReference>
<keyword evidence="2" id="KW-1003">Cell membrane</keyword>
<comment type="subcellular location">
    <subcellularLocation>
        <location evidence="1">Cell membrane</location>
        <topology evidence="1">Multi-pass membrane protein</topology>
    </subcellularLocation>
</comment>
<dbReference type="Pfam" id="PF02518">
    <property type="entry name" value="HATPase_c"/>
    <property type="match status" value="1"/>
</dbReference>
<accession>A0A9X2B7D6</accession>
<dbReference type="Gene3D" id="3.30.565.10">
    <property type="entry name" value="Histidine kinase-like ATPase, C-terminal domain"/>
    <property type="match status" value="1"/>
</dbReference>
<evidence type="ECO:0000256" key="4">
    <source>
        <dbReference type="ARBA" id="ARBA00022679"/>
    </source>
</evidence>
<dbReference type="InterPro" id="IPR050640">
    <property type="entry name" value="Bact_2-comp_sensor_kinase"/>
</dbReference>
<comment type="caution">
    <text evidence="9">The sequence shown here is derived from an EMBL/GenBank/DDBJ whole genome shotgun (WGS) entry which is preliminary data.</text>
</comment>
<dbReference type="Gene3D" id="3.30.450.20">
    <property type="entry name" value="PAS domain"/>
    <property type="match status" value="2"/>
</dbReference>
<evidence type="ECO:0000256" key="3">
    <source>
        <dbReference type="ARBA" id="ARBA00022553"/>
    </source>
</evidence>
<evidence type="ECO:0000256" key="6">
    <source>
        <dbReference type="ARBA" id="ARBA00023136"/>
    </source>
</evidence>